<organism evidence="2">
    <name type="scientific">bioreactor metagenome</name>
    <dbReference type="NCBI Taxonomy" id="1076179"/>
    <lineage>
        <taxon>unclassified sequences</taxon>
        <taxon>metagenomes</taxon>
        <taxon>ecological metagenomes</taxon>
    </lineage>
</organism>
<dbReference type="InterPro" id="IPR016667">
    <property type="entry name" value="Caps_polysacc_synth_CpsB/CapC"/>
</dbReference>
<protein>
    <submittedName>
        <fullName evidence="2">Tyrosine-protein phosphatase YwqE</fullName>
        <ecNumber evidence="2">3.1.3.48</ecNumber>
    </submittedName>
</protein>
<dbReference type="EMBL" id="VSSQ01088496">
    <property type="protein sequence ID" value="MPN35106.1"/>
    <property type="molecule type" value="Genomic_DNA"/>
</dbReference>
<proteinExistence type="predicted"/>
<dbReference type="GO" id="GO:0030145">
    <property type="term" value="F:manganese ion binding"/>
    <property type="evidence" value="ECO:0007669"/>
    <property type="project" value="InterPro"/>
</dbReference>
<dbReference type="SUPFAM" id="SSF89550">
    <property type="entry name" value="PHP domain-like"/>
    <property type="match status" value="1"/>
</dbReference>
<dbReference type="PANTHER" id="PTHR39181">
    <property type="entry name" value="TYROSINE-PROTEIN PHOSPHATASE YWQE"/>
    <property type="match status" value="1"/>
</dbReference>
<dbReference type="EC" id="3.1.3.48" evidence="2"/>
<dbReference type="PANTHER" id="PTHR39181:SF1">
    <property type="entry name" value="TYROSINE-PROTEIN PHOSPHATASE YWQE"/>
    <property type="match status" value="1"/>
</dbReference>
<dbReference type="AlphaFoldDB" id="A0A645H9B5"/>
<evidence type="ECO:0000256" key="1">
    <source>
        <dbReference type="ARBA" id="ARBA00022801"/>
    </source>
</evidence>
<dbReference type="Gene3D" id="3.20.20.140">
    <property type="entry name" value="Metal-dependent hydrolases"/>
    <property type="match status" value="1"/>
</dbReference>
<sequence>MGEQINIISGLEVYINPTVPELYESGRIWCLNNKKYMLLELPMNQFPIYTEDVFYELRLQGVTPILAHPERNLEIMKNEALLESLINQGALAQLNSGSLRGRYGDKVQAFAKNLVNKNLIHVLGSDGHNISVRKPKIKESFEIVEKLNAALYNNIIINEKKILQGEDIEVLTIKDYKEKKSFSFFNIFKKK</sequence>
<comment type="caution">
    <text evidence="2">The sequence shown here is derived from an EMBL/GenBank/DDBJ whole genome shotgun (WGS) entry which is preliminary data.</text>
</comment>
<keyword evidence="1 2" id="KW-0378">Hydrolase</keyword>
<name>A0A645H9B5_9ZZZZ</name>
<accession>A0A645H9B5</accession>
<dbReference type="InterPro" id="IPR016195">
    <property type="entry name" value="Pol/histidinol_Pase-like"/>
</dbReference>
<gene>
    <name evidence="2" type="primary">ywqE_13</name>
    <name evidence="2" type="ORF">SDC9_182601</name>
</gene>
<dbReference type="GO" id="GO:0004725">
    <property type="term" value="F:protein tyrosine phosphatase activity"/>
    <property type="evidence" value="ECO:0007669"/>
    <property type="project" value="UniProtKB-EC"/>
</dbReference>
<dbReference type="Pfam" id="PF19567">
    <property type="entry name" value="CpsB_CapC"/>
    <property type="match status" value="1"/>
</dbReference>
<reference evidence="2" key="1">
    <citation type="submission" date="2019-08" db="EMBL/GenBank/DDBJ databases">
        <authorList>
            <person name="Kucharzyk K."/>
            <person name="Murdoch R.W."/>
            <person name="Higgins S."/>
            <person name="Loffler F."/>
        </authorList>
    </citation>
    <scope>NUCLEOTIDE SEQUENCE</scope>
</reference>
<evidence type="ECO:0000313" key="2">
    <source>
        <dbReference type="EMBL" id="MPN35106.1"/>
    </source>
</evidence>